<evidence type="ECO:0000256" key="1">
    <source>
        <dbReference type="SAM" id="MobiDB-lite"/>
    </source>
</evidence>
<dbReference type="PANTHER" id="PTHR11439:SF463">
    <property type="entry name" value="REVERSE TRANSCRIPTASE TY1_COPIA-TYPE DOMAIN-CONTAINING PROTEIN"/>
    <property type="match status" value="1"/>
</dbReference>
<feature type="region of interest" description="Disordered" evidence="1">
    <location>
        <begin position="616"/>
        <end position="642"/>
    </location>
</feature>
<proteinExistence type="predicted"/>
<dbReference type="Proteomes" id="UP000653305">
    <property type="component" value="Unassembled WGS sequence"/>
</dbReference>
<name>A0A830CUP2_9LAMI</name>
<dbReference type="PANTHER" id="PTHR11439">
    <property type="entry name" value="GAG-POL-RELATED RETROTRANSPOSON"/>
    <property type="match status" value="1"/>
</dbReference>
<dbReference type="OrthoDB" id="850529at2759"/>
<evidence type="ECO:0000313" key="3">
    <source>
        <dbReference type="EMBL" id="GFQ02750.1"/>
    </source>
</evidence>
<organism evidence="3 4">
    <name type="scientific">Phtheirospermum japonicum</name>
    <dbReference type="NCBI Taxonomy" id="374723"/>
    <lineage>
        <taxon>Eukaryota</taxon>
        <taxon>Viridiplantae</taxon>
        <taxon>Streptophyta</taxon>
        <taxon>Embryophyta</taxon>
        <taxon>Tracheophyta</taxon>
        <taxon>Spermatophyta</taxon>
        <taxon>Magnoliopsida</taxon>
        <taxon>eudicotyledons</taxon>
        <taxon>Gunneridae</taxon>
        <taxon>Pentapetalae</taxon>
        <taxon>asterids</taxon>
        <taxon>lamiids</taxon>
        <taxon>Lamiales</taxon>
        <taxon>Orobanchaceae</taxon>
        <taxon>Orobanchaceae incertae sedis</taxon>
        <taxon>Phtheirospermum</taxon>
    </lineage>
</organism>
<dbReference type="EMBL" id="BMAC01000771">
    <property type="protein sequence ID" value="GFQ02750.1"/>
    <property type="molecule type" value="Genomic_DNA"/>
</dbReference>
<dbReference type="InterPro" id="IPR043502">
    <property type="entry name" value="DNA/RNA_pol_sf"/>
</dbReference>
<keyword evidence="4" id="KW-1185">Reference proteome</keyword>
<protein>
    <submittedName>
        <fullName evidence="3">Copia protein</fullName>
    </submittedName>
</protein>
<reference evidence="3" key="1">
    <citation type="submission" date="2020-07" db="EMBL/GenBank/DDBJ databases">
        <title>Ethylene signaling mediates host invasion by parasitic plants.</title>
        <authorList>
            <person name="Yoshida S."/>
        </authorList>
    </citation>
    <scope>NUCLEOTIDE SEQUENCE</scope>
    <source>
        <strain evidence="3">Okayama</strain>
    </source>
</reference>
<sequence>MSVSVSDTSLFYKKTNNKLLVVLVYVDDILITGTDSGDVTHIINLLGQKFALKTLGEVNYFLGLEVVRTGAGLLLHQTKYAYGLLCKVGLENSKSKLTPLVPAQKLHLKDSPLFNQPTLYRSTIGALQYLTMTRPDISFAVNKLSQLYIDAYSDADWASCPDDRRSTGGHCIFLGQNLITWSSKKQCVVSRSSAESEYRSLANTASDVLWLRSLLQELGISVPNSPVIWCDNESAAALASNPVFHARTKHIEVDVHFVREKVLAKQLEIRYIPSEEQPADLFTKALSAPRFHTLCNKLSLRNRLFKSSSILKGNIEDPRKYMNNIDSMVEYEEQRLWRIEENKRKINELNLTNLAYAAMGSVKDMFQVMVSGRGNLGKSTASMAGLLKTHSQKRLSQQREDMKQQGMSLLQMKPKENILQPLSQKVHPDQSGGISSQAISQHNVRMSSEMTLPMRSQHLVKNNNNVKKGQRKTVIAPGTLGLFLRMKEISKENERLPEQRNVIGLPMETLQRQLRSCSGSQLLEGDGGCMFGLVNNDEGSQRVKGNRNTKKRQGKGRTVIAPETLGVSLCMKNKSKENHLLTKQIDVLDQSSQRHPTGYSRLQSLEGDGGCRFDLLDEDDENDGYQSSDAYGIEEHNIDPIV</sequence>
<dbReference type="AlphaFoldDB" id="A0A830CUP2"/>
<accession>A0A830CUP2</accession>
<dbReference type="SUPFAM" id="SSF56672">
    <property type="entry name" value="DNA/RNA polymerases"/>
    <property type="match status" value="1"/>
</dbReference>
<feature type="compositionally biased region" description="Basic and acidic residues" evidence="1">
    <location>
        <begin position="633"/>
        <end position="642"/>
    </location>
</feature>
<gene>
    <name evidence="3" type="ORF">PHJA_002418900</name>
</gene>
<dbReference type="Pfam" id="PF07727">
    <property type="entry name" value="RVT_2"/>
    <property type="match status" value="1"/>
</dbReference>
<dbReference type="CDD" id="cd09272">
    <property type="entry name" value="RNase_HI_RT_Ty1"/>
    <property type="match status" value="1"/>
</dbReference>
<comment type="caution">
    <text evidence="3">The sequence shown here is derived from an EMBL/GenBank/DDBJ whole genome shotgun (WGS) entry which is preliminary data.</text>
</comment>
<dbReference type="InterPro" id="IPR013103">
    <property type="entry name" value="RVT_2"/>
</dbReference>
<evidence type="ECO:0000259" key="2">
    <source>
        <dbReference type="Pfam" id="PF07727"/>
    </source>
</evidence>
<feature type="domain" description="Reverse transcriptase Ty1/copia-type" evidence="2">
    <location>
        <begin position="9"/>
        <end position="101"/>
    </location>
</feature>
<evidence type="ECO:0000313" key="4">
    <source>
        <dbReference type="Proteomes" id="UP000653305"/>
    </source>
</evidence>